<comment type="caution">
    <text evidence="2">The sequence shown here is derived from an EMBL/GenBank/DDBJ whole genome shotgun (WGS) entry which is preliminary data.</text>
</comment>
<organism evidence="2 3">
    <name type="scientific">Nocardia albiluteola</name>
    <dbReference type="NCBI Taxonomy" id="2842303"/>
    <lineage>
        <taxon>Bacteria</taxon>
        <taxon>Bacillati</taxon>
        <taxon>Actinomycetota</taxon>
        <taxon>Actinomycetes</taxon>
        <taxon>Mycobacteriales</taxon>
        <taxon>Nocardiaceae</taxon>
        <taxon>Nocardia</taxon>
    </lineage>
</organism>
<gene>
    <name evidence="2" type="ORF">KO481_23965</name>
</gene>
<dbReference type="RefSeq" id="WP_215919875.1">
    <property type="nucleotide sequence ID" value="NZ_JAHKNI010000008.1"/>
</dbReference>
<dbReference type="Proteomes" id="UP000733379">
    <property type="component" value="Unassembled WGS sequence"/>
</dbReference>
<keyword evidence="3" id="KW-1185">Reference proteome</keyword>
<evidence type="ECO:0000313" key="2">
    <source>
        <dbReference type="EMBL" id="MBU3064575.1"/>
    </source>
</evidence>
<reference evidence="2 3" key="1">
    <citation type="submission" date="2021-06" db="EMBL/GenBank/DDBJ databases">
        <title>Actinomycetes sequencing.</title>
        <authorList>
            <person name="Shan Q."/>
        </authorList>
    </citation>
    <scope>NUCLEOTIDE SEQUENCE [LARGE SCALE GENOMIC DNA]</scope>
    <source>
        <strain evidence="2 3">NEAU-G5</strain>
    </source>
</reference>
<feature type="transmembrane region" description="Helical" evidence="1">
    <location>
        <begin position="45"/>
        <end position="64"/>
    </location>
</feature>
<sequence>MPTFRVTGRADNFVGDAWQAAFAIGCASVALGVVMMVWPGKSVPLAELLFGAAVLLTTAWQLVVTFRGRIRPGLKVLEFFTALLAVLLAVWCVQSGDWVSLVALWVGLAWVIRGIVQATVAVWSDAPVRTYGQEVVGVLTMIGGLAVIVWPIDTLDALAVVAGVILILLGASEIRIASRIDRPAPAAGPVTVHGLLRSHS</sequence>
<dbReference type="Pfam" id="PF03729">
    <property type="entry name" value="DUF308"/>
    <property type="match status" value="2"/>
</dbReference>
<feature type="transmembrane region" description="Helical" evidence="1">
    <location>
        <begin position="102"/>
        <end position="123"/>
    </location>
</feature>
<keyword evidence="1" id="KW-0472">Membrane</keyword>
<feature type="transmembrane region" description="Helical" evidence="1">
    <location>
        <begin position="76"/>
        <end position="96"/>
    </location>
</feature>
<feature type="transmembrane region" description="Helical" evidence="1">
    <location>
        <begin position="20"/>
        <end position="39"/>
    </location>
</feature>
<feature type="transmembrane region" description="Helical" evidence="1">
    <location>
        <begin position="158"/>
        <end position="176"/>
    </location>
</feature>
<proteinExistence type="predicted"/>
<name>A0ABS6B496_9NOCA</name>
<keyword evidence="1" id="KW-1133">Transmembrane helix</keyword>
<feature type="transmembrane region" description="Helical" evidence="1">
    <location>
        <begin position="135"/>
        <end position="152"/>
    </location>
</feature>
<dbReference type="InterPro" id="IPR005325">
    <property type="entry name" value="DUF308_memb"/>
</dbReference>
<evidence type="ECO:0000256" key="1">
    <source>
        <dbReference type="SAM" id="Phobius"/>
    </source>
</evidence>
<protein>
    <submittedName>
        <fullName evidence="2">DUF308 domain-containing protein</fullName>
    </submittedName>
</protein>
<dbReference type="EMBL" id="JAHKNI010000008">
    <property type="protein sequence ID" value="MBU3064575.1"/>
    <property type="molecule type" value="Genomic_DNA"/>
</dbReference>
<accession>A0ABS6B496</accession>
<keyword evidence="1" id="KW-0812">Transmembrane</keyword>
<evidence type="ECO:0000313" key="3">
    <source>
        <dbReference type="Proteomes" id="UP000733379"/>
    </source>
</evidence>